<dbReference type="Proteomes" id="UP000176902">
    <property type="component" value="Unassembled WGS sequence"/>
</dbReference>
<dbReference type="AlphaFoldDB" id="A0A1F5JVA1"/>
<reference evidence="1 2" key="1">
    <citation type="journal article" date="2016" name="Nat. Commun.">
        <title>Thousands of microbial genomes shed light on interconnected biogeochemical processes in an aquifer system.</title>
        <authorList>
            <person name="Anantharaman K."/>
            <person name="Brown C.T."/>
            <person name="Hug L.A."/>
            <person name="Sharon I."/>
            <person name="Castelle C.J."/>
            <person name="Probst A.J."/>
            <person name="Thomas B.C."/>
            <person name="Singh A."/>
            <person name="Wilkins M.J."/>
            <person name="Karaoz U."/>
            <person name="Brodie E.L."/>
            <person name="Williams K.H."/>
            <person name="Hubbard S.S."/>
            <person name="Banfield J.F."/>
        </authorList>
    </citation>
    <scope>NUCLEOTIDE SEQUENCE [LARGE SCALE GENOMIC DNA]</scope>
</reference>
<dbReference type="EMBL" id="MFCV01000025">
    <property type="protein sequence ID" value="OGE32545.1"/>
    <property type="molecule type" value="Genomic_DNA"/>
</dbReference>
<dbReference type="Gene3D" id="3.20.20.80">
    <property type="entry name" value="Glycosidases"/>
    <property type="match status" value="1"/>
</dbReference>
<proteinExistence type="predicted"/>
<gene>
    <name evidence="1" type="ORF">A3C59_01590</name>
</gene>
<protein>
    <recommendedName>
        <fullName evidence="3">Glycoside hydrolase family 5 domain-containing protein</fullName>
    </recommendedName>
</protein>
<evidence type="ECO:0000313" key="1">
    <source>
        <dbReference type="EMBL" id="OGE32545.1"/>
    </source>
</evidence>
<accession>A0A1F5JVA1</accession>
<dbReference type="InterPro" id="IPR017853">
    <property type="entry name" value="GH"/>
</dbReference>
<comment type="caution">
    <text evidence="1">The sequence shown here is derived from an EMBL/GenBank/DDBJ whole genome shotgun (WGS) entry which is preliminary data.</text>
</comment>
<name>A0A1F5JVA1_9BACT</name>
<evidence type="ECO:0008006" key="3">
    <source>
        <dbReference type="Google" id="ProtNLM"/>
    </source>
</evidence>
<dbReference type="SUPFAM" id="SSF51445">
    <property type="entry name" value="(Trans)glycosidases"/>
    <property type="match status" value="1"/>
</dbReference>
<evidence type="ECO:0000313" key="2">
    <source>
        <dbReference type="Proteomes" id="UP000176902"/>
    </source>
</evidence>
<dbReference type="STRING" id="1797768.A3C59_01590"/>
<sequence length="316" mass="37347">MGKFLLILLIFFIIIFSGQLIFNKFISTNVSFGVTFSQKYATELNLDWKKVYLSILDDLKVKNLRIPTYWDVDDLSQVDFMLDEAKKREAKVILTLGIKQPRWPECHIPKDIKSLPVGERQRLALEYIEKVILRYRDRSEIAYWQVENEPTLDFFGHNCDRFDEEFLKKEVELVRDLSDKPIMITDSGELGAWETPMKLSDIFGISVYRKVYNPTLGYASYPLLPYFYNIKSKLAGNKKTFIAELQAEPWFYNNFAVGTETAEQVKLFSPEEFRENVNFAKQTGFSEIYLWGVEWWYFMKEQGQPEYWDFAKTLFN</sequence>
<organism evidence="1 2">
    <name type="scientific">Candidatus Daviesbacteria bacterium RIFCSPHIGHO2_02_FULL_36_13</name>
    <dbReference type="NCBI Taxonomy" id="1797768"/>
    <lineage>
        <taxon>Bacteria</taxon>
        <taxon>Candidatus Daviesiibacteriota</taxon>
    </lineage>
</organism>